<organism evidence="1 2">
    <name type="scientific">Diploptera punctata</name>
    <name type="common">Pacific beetle cockroach</name>
    <dbReference type="NCBI Taxonomy" id="6984"/>
    <lineage>
        <taxon>Eukaryota</taxon>
        <taxon>Metazoa</taxon>
        <taxon>Ecdysozoa</taxon>
        <taxon>Arthropoda</taxon>
        <taxon>Hexapoda</taxon>
        <taxon>Insecta</taxon>
        <taxon>Pterygota</taxon>
        <taxon>Neoptera</taxon>
        <taxon>Polyneoptera</taxon>
        <taxon>Dictyoptera</taxon>
        <taxon>Blattodea</taxon>
        <taxon>Blaberoidea</taxon>
        <taxon>Blaberidae</taxon>
        <taxon>Diplopterinae</taxon>
        <taxon>Diploptera</taxon>
    </lineage>
</organism>
<reference evidence="1" key="2">
    <citation type="submission" date="2023-05" db="EMBL/GenBank/DDBJ databases">
        <authorList>
            <person name="Fouks B."/>
        </authorList>
    </citation>
    <scope>NUCLEOTIDE SEQUENCE</scope>
    <source>
        <strain evidence="1">Stay&amp;Tobe</strain>
        <tissue evidence="1">Testes</tissue>
    </source>
</reference>
<evidence type="ECO:0000313" key="2">
    <source>
        <dbReference type="Proteomes" id="UP001233999"/>
    </source>
</evidence>
<gene>
    <name evidence="1" type="ORF">L9F63_012384</name>
</gene>
<dbReference type="AlphaFoldDB" id="A0AAD8EP01"/>
<reference evidence="1" key="1">
    <citation type="journal article" date="2023" name="IScience">
        <title>Live-bearing cockroach genome reveals convergent evolutionary mechanisms linked to viviparity in insects and beyond.</title>
        <authorList>
            <person name="Fouks B."/>
            <person name="Harrison M.C."/>
            <person name="Mikhailova A.A."/>
            <person name="Marchal E."/>
            <person name="English S."/>
            <person name="Carruthers M."/>
            <person name="Jennings E.C."/>
            <person name="Chiamaka E.L."/>
            <person name="Frigard R.A."/>
            <person name="Pippel M."/>
            <person name="Attardo G.M."/>
            <person name="Benoit J.B."/>
            <person name="Bornberg-Bauer E."/>
            <person name="Tobe S.S."/>
        </authorList>
    </citation>
    <scope>NUCLEOTIDE SEQUENCE</scope>
    <source>
        <strain evidence="1">Stay&amp;Tobe</strain>
    </source>
</reference>
<keyword evidence="2" id="KW-1185">Reference proteome</keyword>
<dbReference type="Proteomes" id="UP001233999">
    <property type="component" value="Unassembled WGS sequence"/>
</dbReference>
<protein>
    <submittedName>
        <fullName evidence="1">Uncharacterized protein</fullName>
    </submittedName>
</protein>
<accession>A0AAD8EP01</accession>
<feature type="non-terminal residue" evidence="1">
    <location>
        <position position="79"/>
    </location>
</feature>
<evidence type="ECO:0000313" key="1">
    <source>
        <dbReference type="EMBL" id="KAJ9596592.1"/>
    </source>
</evidence>
<comment type="caution">
    <text evidence="1">The sequence shown here is derived from an EMBL/GenBank/DDBJ whole genome shotgun (WGS) entry which is preliminary data.</text>
</comment>
<dbReference type="EMBL" id="JASPKZ010001979">
    <property type="protein sequence ID" value="KAJ9596592.1"/>
    <property type="molecule type" value="Genomic_DNA"/>
</dbReference>
<name>A0AAD8EP01_DIPPU</name>
<sequence>LIELSDSFLDKLYITYHASQLQLLKIDRILMWQNFKALVHHFQKAKEDTHTGHNCNIFKILIPKARSNLETTKYPNIAY</sequence>
<proteinExistence type="predicted"/>
<feature type="non-terminal residue" evidence="1">
    <location>
        <position position="1"/>
    </location>
</feature>